<feature type="transmembrane region" description="Helical" evidence="6">
    <location>
        <begin position="276"/>
        <end position="301"/>
    </location>
</feature>
<accession>A9DVS6</accession>
<dbReference type="HOGENOM" id="CLU_019375_7_1_10"/>
<name>A9DVS6_9FLAO</name>
<keyword evidence="3 6" id="KW-0812">Transmembrane</keyword>
<feature type="transmembrane region" description="Helical" evidence="6">
    <location>
        <begin position="243"/>
        <end position="264"/>
    </location>
</feature>
<evidence type="ECO:0000256" key="6">
    <source>
        <dbReference type="SAM" id="Phobius"/>
    </source>
</evidence>
<reference evidence="7 8" key="1">
    <citation type="journal article" date="2011" name="J. Bacteriol.">
        <title>Genome sequence of the algicidal bacterium Kordia algicida OT-1.</title>
        <authorList>
            <person name="Lee H.S."/>
            <person name="Kang S.G."/>
            <person name="Kwon K.K."/>
            <person name="Lee J.H."/>
            <person name="Kim S.J."/>
        </authorList>
    </citation>
    <scope>NUCLEOTIDE SEQUENCE [LARGE SCALE GENOMIC DNA]</scope>
    <source>
        <strain evidence="7 8">OT-1</strain>
    </source>
</reference>
<dbReference type="InterPro" id="IPR050746">
    <property type="entry name" value="DAACS"/>
</dbReference>
<comment type="caution">
    <text evidence="7">The sequence shown here is derived from an EMBL/GenBank/DDBJ whole genome shotgun (WGS) entry which is preliminary data.</text>
</comment>
<evidence type="ECO:0000256" key="1">
    <source>
        <dbReference type="ARBA" id="ARBA00004141"/>
    </source>
</evidence>
<dbReference type="InterPro" id="IPR036458">
    <property type="entry name" value="Na:dicarbo_symporter_sf"/>
</dbReference>
<dbReference type="PRINTS" id="PR00173">
    <property type="entry name" value="EDTRNSPORT"/>
</dbReference>
<feature type="transmembrane region" description="Helical" evidence="6">
    <location>
        <begin position="382"/>
        <end position="404"/>
    </location>
</feature>
<evidence type="ECO:0000256" key="5">
    <source>
        <dbReference type="ARBA" id="ARBA00023136"/>
    </source>
</evidence>
<dbReference type="AlphaFoldDB" id="A9DVS6"/>
<dbReference type="Gene3D" id="1.10.3860.10">
    <property type="entry name" value="Sodium:dicarboxylate symporter"/>
    <property type="match status" value="1"/>
</dbReference>
<dbReference type="eggNOG" id="COG1301">
    <property type="taxonomic scope" value="Bacteria"/>
</dbReference>
<dbReference type="SUPFAM" id="SSF118215">
    <property type="entry name" value="Proton glutamate symport protein"/>
    <property type="match status" value="1"/>
</dbReference>
<evidence type="ECO:0000256" key="3">
    <source>
        <dbReference type="ARBA" id="ARBA00022692"/>
    </source>
</evidence>
<sequence>MKKMALHWKILIGMVLGILFSFILLSTSWGSETVVLKEIPASQEIVQEIVNGEVVSSVKQVDAKIVKTTRAEYFISRWIKPFGTIFINLLKLIAVPLILASLIKGVSDLKDIAKIKKMGLRTISIYVVTTLVAIIIGLGIVNVIKPGAGMPQETIEKIKEKYATSDGVSDKLNKAAAQKDAGPLQALVDIFPKNIFQSLGDAKMLQIIFFALFVGICLLLIPEKQAKPMIDIFDSLNEVVMKMVDLIMLFAPYAVFALLANVIVAFDDPEILMKLLSYGLCVVAGLILMIVFYLTLVSVYAKKSPFWFLKQISPAQLLAFSTSSSAATLPVTMERVEEHVGVDKEVSGFVLPVGATVNMDGTSLYQAIAAVFIMQVLTPNAITIEVQLIIVFTALLASIGSAAVPSAGMVMLVIVLESVGFDPALLPIGLALIFAIDRPLDMCRTVVNVTGDATVSMLVAKSLGKLHDPKPKNWDDNYEAVK</sequence>
<evidence type="ECO:0000313" key="8">
    <source>
        <dbReference type="Proteomes" id="UP000002945"/>
    </source>
</evidence>
<organism evidence="7 8">
    <name type="scientific">Kordia algicida OT-1</name>
    <dbReference type="NCBI Taxonomy" id="391587"/>
    <lineage>
        <taxon>Bacteria</taxon>
        <taxon>Pseudomonadati</taxon>
        <taxon>Bacteroidota</taxon>
        <taxon>Flavobacteriia</taxon>
        <taxon>Flavobacteriales</taxon>
        <taxon>Flavobacteriaceae</taxon>
        <taxon>Kordia</taxon>
    </lineage>
</organism>
<evidence type="ECO:0000256" key="2">
    <source>
        <dbReference type="ARBA" id="ARBA00022448"/>
    </source>
</evidence>
<feature type="transmembrane region" description="Helical" evidence="6">
    <location>
        <begin position="123"/>
        <end position="144"/>
    </location>
</feature>
<feature type="transmembrane region" description="Helical" evidence="6">
    <location>
        <begin position="204"/>
        <end position="222"/>
    </location>
</feature>
<dbReference type="Proteomes" id="UP000002945">
    <property type="component" value="Unassembled WGS sequence"/>
</dbReference>
<dbReference type="PANTHER" id="PTHR11958">
    <property type="entry name" value="SODIUM/DICARBOXYLATE SYMPORTER-RELATED"/>
    <property type="match status" value="1"/>
</dbReference>
<dbReference type="GO" id="GO:0004107">
    <property type="term" value="F:chorismate synthase activity"/>
    <property type="evidence" value="ECO:0007669"/>
    <property type="project" value="UniProtKB-EC"/>
</dbReference>
<dbReference type="GO" id="GO:0015293">
    <property type="term" value="F:symporter activity"/>
    <property type="evidence" value="ECO:0007669"/>
    <property type="project" value="InterPro"/>
</dbReference>
<evidence type="ECO:0000256" key="4">
    <source>
        <dbReference type="ARBA" id="ARBA00022989"/>
    </source>
</evidence>
<dbReference type="PANTHER" id="PTHR11958:SF63">
    <property type="entry name" value="AMINO ACID TRANSPORTER"/>
    <property type="match status" value="1"/>
</dbReference>
<dbReference type="RefSeq" id="WP_007093291.1">
    <property type="nucleotide sequence ID" value="NZ_CP142125.1"/>
</dbReference>
<keyword evidence="8" id="KW-1185">Reference proteome</keyword>
<dbReference type="Pfam" id="PF00375">
    <property type="entry name" value="SDF"/>
    <property type="match status" value="1"/>
</dbReference>
<keyword evidence="2" id="KW-0813">Transport</keyword>
<comment type="subcellular location">
    <subcellularLocation>
        <location evidence="1">Membrane</location>
        <topology evidence="1">Multi-pass membrane protein</topology>
    </subcellularLocation>
</comment>
<keyword evidence="7" id="KW-0456">Lyase</keyword>
<dbReference type="InterPro" id="IPR001991">
    <property type="entry name" value="Na-dicarboxylate_symporter"/>
</dbReference>
<dbReference type="GO" id="GO:0016020">
    <property type="term" value="C:membrane"/>
    <property type="evidence" value="ECO:0007669"/>
    <property type="project" value="UniProtKB-SubCell"/>
</dbReference>
<keyword evidence="5 6" id="KW-0472">Membrane</keyword>
<dbReference type="EC" id="4.2.3.5" evidence="7"/>
<feature type="transmembrane region" description="Helical" evidence="6">
    <location>
        <begin position="82"/>
        <end position="103"/>
    </location>
</feature>
<dbReference type="EMBL" id="ABIB01000004">
    <property type="protein sequence ID" value="EDP96461.1"/>
    <property type="molecule type" value="Genomic_DNA"/>
</dbReference>
<dbReference type="STRING" id="391587.KAOT1_03592"/>
<evidence type="ECO:0000313" key="7">
    <source>
        <dbReference type="EMBL" id="EDP96461.1"/>
    </source>
</evidence>
<protein>
    <submittedName>
        <fullName evidence="7">Chorismate synthase</fullName>
        <ecNumber evidence="7">4.2.3.5</ecNumber>
    </submittedName>
</protein>
<feature type="transmembrane region" description="Helical" evidence="6">
    <location>
        <begin position="410"/>
        <end position="436"/>
    </location>
</feature>
<gene>
    <name evidence="7" type="ORF">KAOT1_03592</name>
</gene>
<keyword evidence="4 6" id="KW-1133">Transmembrane helix</keyword>
<proteinExistence type="predicted"/>